<evidence type="ECO:0000313" key="2">
    <source>
        <dbReference type="Proteomes" id="UP000474676"/>
    </source>
</evidence>
<dbReference type="AlphaFoldDB" id="A0A6L5Y7R5"/>
<dbReference type="EMBL" id="VUMZ01000010">
    <property type="protein sequence ID" value="MST52538.1"/>
    <property type="molecule type" value="Genomic_DNA"/>
</dbReference>
<dbReference type="RefSeq" id="WP_154574932.1">
    <property type="nucleotide sequence ID" value="NZ_VUMZ01000010.1"/>
</dbReference>
<keyword evidence="2" id="KW-1185">Reference proteome</keyword>
<accession>A0A6L5Y7R5</accession>
<sequence>MKIEIMLRRLFIGLLIITAVILAAAGTYADSAVPEGTAELQDAWHPTDSPFNADSSAANRWQIVSGNYFDGR</sequence>
<proteinExistence type="predicted"/>
<reference evidence="1 2" key="1">
    <citation type="submission" date="2019-08" db="EMBL/GenBank/DDBJ databases">
        <title>In-depth cultivation of the pig gut microbiome towards novel bacterial diversity and tailored functional studies.</title>
        <authorList>
            <person name="Wylensek D."/>
            <person name="Hitch T.C.A."/>
            <person name="Clavel T."/>
        </authorList>
    </citation>
    <scope>NUCLEOTIDE SEQUENCE [LARGE SCALE GENOMIC DNA]</scope>
    <source>
        <strain evidence="1 2">WCA-MUC-591-APC-3H</strain>
    </source>
</reference>
<dbReference type="GeneID" id="303115558"/>
<organism evidence="1 2">
    <name type="scientific">Hornefia butyriciproducens</name>
    <dbReference type="NCBI Taxonomy" id="2652293"/>
    <lineage>
        <taxon>Bacteria</taxon>
        <taxon>Bacillati</taxon>
        <taxon>Bacillota</taxon>
        <taxon>Clostridia</taxon>
        <taxon>Peptostreptococcales</taxon>
        <taxon>Anaerovoracaceae</taxon>
        <taxon>Hornefia</taxon>
    </lineage>
</organism>
<name>A0A6L5Y7R5_9FIRM</name>
<comment type="caution">
    <text evidence="1">The sequence shown here is derived from an EMBL/GenBank/DDBJ whole genome shotgun (WGS) entry which is preliminary data.</text>
</comment>
<gene>
    <name evidence="1" type="ORF">FYJ64_09500</name>
</gene>
<dbReference type="Proteomes" id="UP000474676">
    <property type="component" value="Unassembled WGS sequence"/>
</dbReference>
<protein>
    <submittedName>
        <fullName evidence="1">Uncharacterized protein</fullName>
    </submittedName>
</protein>
<evidence type="ECO:0000313" key="1">
    <source>
        <dbReference type="EMBL" id="MST52538.1"/>
    </source>
</evidence>